<keyword evidence="6" id="KW-1185">Reference proteome</keyword>
<dbReference type="PANTHER" id="PTHR36845:SF1">
    <property type="entry name" value="HYDROLASE, PUTATIVE (AFU_ORTHOLOGUE AFUA_7G05090)-RELATED"/>
    <property type="match status" value="1"/>
</dbReference>
<feature type="binding site" evidence="4">
    <location>
        <position position="177"/>
    </location>
    <ligand>
        <name>substrate</name>
    </ligand>
</feature>
<gene>
    <name evidence="5" type="ORF">EWM63_01245</name>
</gene>
<dbReference type="InterPro" id="IPR010905">
    <property type="entry name" value="Glyco_hydro_88"/>
</dbReference>
<dbReference type="GO" id="GO:0052757">
    <property type="term" value="F:chondroitin hydrolase activity"/>
    <property type="evidence" value="ECO:0007669"/>
    <property type="project" value="TreeGrafter"/>
</dbReference>
<evidence type="ECO:0000256" key="1">
    <source>
        <dbReference type="ARBA" id="ARBA00022801"/>
    </source>
</evidence>
<evidence type="ECO:0000313" key="5">
    <source>
        <dbReference type="EMBL" id="QBE66999.1"/>
    </source>
</evidence>
<feature type="binding site" evidence="4">
    <location>
        <position position="253"/>
    </location>
    <ligand>
        <name>substrate</name>
    </ligand>
</feature>
<evidence type="ECO:0000313" key="6">
    <source>
        <dbReference type="Proteomes" id="UP000290637"/>
    </source>
</evidence>
<dbReference type="InterPro" id="IPR052369">
    <property type="entry name" value="UG_Glycosaminoglycan_Hydrolase"/>
</dbReference>
<dbReference type="Proteomes" id="UP000290637">
    <property type="component" value="Chromosome"/>
</dbReference>
<keyword evidence="1 5" id="KW-0378">Hydrolase</keyword>
<comment type="similarity">
    <text evidence="2">Belongs to the glycosyl hydrolase 88 family.</text>
</comment>
<dbReference type="KEGG" id="plue:EWM63_01245"/>
<dbReference type="Pfam" id="PF07470">
    <property type="entry name" value="Glyco_hydro_88"/>
    <property type="match status" value="1"/>
</dbReference>
<reference evidence="5 6" key="1">
    <citation type="submission" date="2019-02" db="EMBL/GenBank/DDBJ databases">
        <title>Draft Genome Sequences of Six Type Strains of the Genus Massilia.</title>
        <authorList>
            <person name="Miess H."/>
            <person name="Frediansyhah A."/>
            <person name="Gross H."/>
        </authorList>
    </citation>
    <scope>NUCLEOTIDE SEQUENCE [LARGE SCALE GENOMIC DNA]</scope>
    <source>
        <strain evidence="5 6">DSM 17473</strain>
    </source>
</reference>
<evidence type="ECO:0000256" key="3">
    <source>
        <dbReference type="PIRSR" id="PIRSR610905-1"/>
    </source>
</evidence>
<feature type="active site" description="Proton donor" evidence="3">
    <location>
        <position position="177"/>
    </location>
</feature>
<protein>
    <submittedName>
        <fullName evidence="5">Glucuronyl hydrolase</fullName>
    </submittedName>
</protein>
<evidence type="ECO:0000256" key="4">
    <source>
        <dbReference type="PIRSR" id="PIRSR610905-2"/>
    </source>
</evidence>
<sequence>MASAGSDNAPAQVPATAFDNALDTALELALGQLAANVRRFTECFPDDTTTGNHYTLRQFDGHPPGVNAGWTSGFWTGMLWTAYELTGATAFRQAAASQLPSFAWRLAKRVQIDHHDLGFLYTLSAIAAWRITGDPEARRIALQAADCLMQRYLPGAGIIQAWGDLDDPAQRGRIIIDCLMNLPLLHWASAQSGDNRYRDAALSHARQSRKYLVRPDHSSFHTYHFDPVSGEALGGSTAQGASDDSCWARGQAWGIYGFALNHRHAPDLGLLDIACAQADYFLARLPEHGIACWDLAYGDGSGEPWDSSASAIAACGLLEICGQLPDGEARARYQAAALHLLGSLARRCAARQPGSDALLLHGVYSKPHGQGIDEANLWGDFFYLEGLARVTRGWTSYW</sequence>
<feature type="binding site" evidence="4">
    <location>
        <position position="235"/>
    </location>
    <ligand>
        <name>substrate</name>
    </ligand>
</feature>
<dbReference type="Gene3D" id="1.50.10.10">
    <property type="match status" value="1"/>
</dbReference>
<feature type="binding site" evidence="4">
    <location>
        <position position="249"/>
    </location>
    <ligand>
        <name>substrate</name>
    </ligand>
</feature>
<organism evidence="5 6">
    <name type="scientific">Pseudoduganella lutea</name>
    <dbReference type="NCBI Taxonomy" id="321985"/>
    <lineage>
        <taxon>Bacteria</taxon>
        <taxon>Pseudomonadati</taxon>
        <taxon>Pseudomonadota</taxon>
        <taxon>Betaproteobacteria</taxon>
        <taxon>Burkholderiales</taxon>
        <taxon>Oxalobacteraceae</taxon>
        <taxon>Telluria group</taxon>
        <taxon>Pseudoduganella</taxon>
    </lineage>
</organism>
<evidence type="ECO:0000256" key="2">
    <source>
        <dbReference type="ARBA" id="ARBA00038358"/>
    </source>
</evidence>
<proteinExistence type="inferred from homology"/>
<accession>A0A4P6L5R2</accession>
<feature type="binding site" evidence="4">
    <location>
        <position position="237"/>
    </location>
    <ligand>
        <name>substrate</name>
    </ligand>
</feature>
<name>A0A4P6L5R2_9BURK</name>
<dbReference type="GO" id="GO:0000272">
    <property type="term" value="P:polysaccharide catabolic process"/>
    <property type="evidence" value="ECO:0007669"/>
    <property type="project" value="TreeGrafter"/>
</dbReference>
<feature type="binding site" evidence="4">
    <location>
        <position position="116"/>
    </location>
    <ligand>
        <name>substrate</name>
    </ligand>
</feature>
<dbReference type="InterPro" id="IPR008928">
    <property type="entry name" value="6-hairpin_glycosidase_sf"/>
</dbReference>
<feature type="active site" description="Nucleophile" evidence="3">
    <location>
        <position position="116"/>
    </location>
</feature>
<feature type="binding site" evidence="4">
    <location>
        <position position="365"/>
    </location>
    <ligand>
        <name>substrate</name>
    </ligand>
</feature>
<dbReference type="AlphaFoldDB" id="A0A4P6L5R2"/>
<dbReference type="OrthoDB" id="428577at2"/>
<dbReference type="EMBL" id="CP035913">
    <property type="protein sequence ID" value="QBE66999.1"/>
    <property type="molecule type" value="Genomic_DNA"/>
</dbReference>
<dbReference type="SUPFAM" id="SSF48208">
    <property type="entry name" value="Six-hairpin glycosidases"/>
    <property type="match status" value="1"/>
</dbReference>
<dbReference type="InterPro" id="IPR012341">
    <property type="entry name" value="6hp_glycosidase-like_sf"/>
</dbReference>
<dbReference type="PANTHER" id="PTHR36845">
    <property type="entry name" value="HYDROLASE, PUTATIVE (AFU_ORTHOLOGUE AFUA_7G05090)-RELATED"/>
    <property type="match status" value="1"/>
</dbReference>